<feature type="transmembrane region" description="Helical" evidence="6">
    <location>
        <begin position="56"/>
        <end position="74"/>
    </location>
</feature>
<sequence length="306" mass="35352">MEFSMRVYVEPRSFWRSGFNIFSSALLLLSLVAVFAEGATSFFSLQNFRPFRALRVLKIISFFPSLQALVVVLAKAMKRAVYVMCLVVFIMYIFAVASVLYFGEQATGDTEHWGNLGSALLTVFGLITLDSWVDLLRKVDGLGVAYSRLFPIIFILMGHFIFFNMFVALVIMEVERMTKAREEEALQKREAAKKGAKKKRTMKQLIGSQLSKLKKWSGTNIKTDMDFNRIIQQLRMSLSDSDRIVTKDKSSSLTFLQIYLTTLRHQDTTLDKLQQIYDEMLEVLSELLELQQEEKREEEERERDPQ</sequence>
<feature type="coiled-coil region" evidence="5">
    <location>
        <begin position="270"/>
        <end position="301"/>
    </location>
</feature>
<keyword evidence="2 6" id="KW-0812">Transmembrane</keyword>
<dbReference type="OMA" id="YETMAVY"/>
<evidence type="ECO:0000313" key="8">
    <source>
        <dbReference type="Ensembl" id="ENSPNAP00000005225.2"/>
    </source>
</evidence>
<evidence type="ECO:0000256" key="5">
    <source>
        <dbReference type="SAM" id="Coils"/>
    </source>
</evidence>
<dbReference type="Proteomes" id="UP001501920">
    <property type="component" value="Chromosome 2"/>
</dbReference>
<evidence type="ECO:0000256" key="6">
    <source>
        <dbReference type="SAM" id="Phobius"/>
    </source>
</evidence>
<dbReference type="GO" id="GO:0006814">
    <property type="term" value="P:sodium ion transport"/>
    <property type="evidence" value="ECO:0007669"/>
    <property type="project" value="TreeGrafter"/>
</dbReference>
<dbReference type="AlphaFoldDB" id="A0A3B4C2J3"/>
<reference evidence="8" key="3">
    <citation type="submission" date="2025-09" db="UniProtKB">
        <authorList>
            <consortium name="Ensembl"/>
        </authorList>
    </citation>
    <scope>IDENTIFICATION</scope>
</reference>
<feature type="transmembrane region" description="Helical" evidence="6">
    <location>
        <begin position="113"/>
        <end position="129"/>
    </location>
</feature>
<dbReference type="GeneTree" id="ENSGT00940000161455"/>
<dbReference type="PANTHER" id="PTHR47131">
    <property type="entry name" value="CATION CHANNEL SPERM-ASSOCIATED PROTEIN 3"/>
    <property type="match status" value="1"/>
</dbReference>
<dbReference type="GO" id="GO:0048240">
    <property type="term" value="P:sperm capacitation"/>
    <property type="evidence" value="ECO:0007669"/>
    <property type="project" value="TreeGrafter"/>
</dbReference>
<evidence type="ECO:0000256" key="4">
    <source>
        <dbReference type="ARBA" id="ARBA00023136"/>
    </source>
</evidence>
<feature type="transmembrane region" description="Helical" evidence="6">
    <location>
        <begin position="80"/>
        <end position="101"/>
    </location>
</feature>
<dbReference type="GO" id="GO:0036128">
    <property type="term" value="C:CatSper complex"/>
    <property type="evidence" value="ECO:0007669"/>
    <property type="project" value="TreeGrafter"/>
</dbReference>
<comment type="subcellular location">
    <subcellularLocation>
        <location evidence="1">Membrane</location>
        <topology evidence="1">Multi-pass membrane protein</topology>
    </subcellularLocation>
</comment>
<dbReference type="Gene3D" id="1.10.287.70">
    <property type="match status" value="1"/>
</dbReference>
<dbReference type="SUPFAM" id="SSF81324">
    <property type="entry name" value="Voltage-gated potassium channels"/>
    <property type="match status" value="1"/>
</dbReference>
<dbReference type="STRING" id="42514.ENSPNAP00000005225"/>
<feature type="domain" description="Ion transport" evidence="7">
    <location>
        <begin position="8"/>
        <end position="181"/>
    </location>
</feature>
<protein>
    <recommendedName>
        <fullName evidence="7">Ion transport domain-containing protein</fullName>
    </recommendedName>
</protein>
<keyword evidence="4 6" id="KW-0472">Membrane</keyword>
<evidence type="ECO:0000259" key="7">
    <source>
        <dbReference type="Pfam" id="PF00520"/>
    </source>
</evidence>
<dbReference type="GO" id="GO:0005245">
    <property type="term" value="F:voltage-gated calcium channel activity"/>
    <property type="evidence" value="ECO:0007669"/>
    <property type="project" value="TreeGrafter"/>
</dbReference>
<feature type="transmembrane region" description="Helical" evidence="6">
    <location>
        <begin position="149"/>
        <end position="171"/>
    </location>
</feature>
<keyword evidence="9" id="KW-1185">Reference proteome</keyword>
<dbReference type="InterPro" id="IPR027359">
    <property type="entry name" value="Volt_channel_dom_sf"/>
</dbReference>
<keyword evidence="3 6" id="KW-1133">Transmembrane helix</keyword>
<organism evidence="8 9">
    <name type="scientific">Pygocentrus nattereri</name>
    <name type="common">Red-bellied piranha</name>
    <dbReference type="NCBI Taxonomy" id="42514"/>
    <lineage>
        <taxon>Eukaryota</taxon>
        <taxon>Metazoa</taxon>
        <taxon>Chordata</taxon>
        <taxon>Craniata</taxon>
        <taxon>Vertebrata</taxon>
        <taxon>Euteleostomi</taxon>
        <taxon>Actinopterygii</taxon>
        <taxon>Neopterygii</taxon>
        <taxon>Teleostei</taxon>
        <taxon>Ostariophysi</taxon>
        <taxon>Characiformes</taxon>
        <taxon>Characoidei</taxon>
        <taxon>Pygocentrus</taxon>
    </lineage>
</organism>
<dbReference type="GO" id="GO:0001669">
    <property type="term" value="C:acrosomal vesicle"/>
    <property type="evidence" value="ECO:0007669"/>
    <property type="project" value="TreeGrafter"/>
</dbReference>
<dbReference type="PANTHER" id="PTHR47131:SF1">
    <property type="entry name" value="CATION CHANNEL SPERM-ASSOCIATED PROTEIN 3"/>
    <property type="match status" value="1"/>
</dbReference>
<dbReference type="Ensembl" id="ENSPNAT00000005655.2">
    <property type="protein sequence ID" value="ENSPNAP00000005225.2"/>
    <property type="gene ID" value="ENSPNAG00000001762.2"/>
</dbReference>
<evidence type="ECO:0000256" key="3">
    <source>
        <dbReference type="ARBA" id="ARBA00022989"/>
    </source>
</evidence>
<dbReference type="InterPro" id="IPR005821">
    <property type="entry name" value="Ion_trans_dom"/>
</dbReference>
<reference evidence="8" key="2">
    <citation type="submission" date="2025-08" db="UniProtKB">
        <authorList>
            <consortium name="Ensembl"/>
        </authorList>
    </citation>
    <scope>IDENTIFICATION</scope>
</reference>
<keyword evidence="5" id="KW-0175">Coiled coil</keyword>
<reference evidence="8 9" key="1">
    <citation type="submission" date="2020-10" db="EMBL/GenBank/DDBJ databases">
        <title>Pygocentrus nattereri (red-bellied piranha) genome, fPygNat1, primary haplotype.</title>
        <authorList>
            <person name="Myers G."/>
            <person name="Meyer A."/>
            <person name="Karagic N."/>
            <person name="Pippel M."/>
            <person name="Winkler S."/>
            <person name="Tracey A."/>
            <person name="Wood J."/>
            <person name="Formenti G."/>
            <person name="Howe K."/>
            <person name="Fedrigo O."/>
            <person name="Jarvis E.D."/>
        </authorList>
    </citation>
    <scope>NUCLEOTIDE SEQUENCE [LARGE SCALE GENOMIC DNA]</scope>
</reference>
<evidence type="ECO:0000256" key="1">
    <source>
        <dbReference type="ARBA" id="ARBA00004141"/>
    </source>
</evidence>
<evidence type="ECO:0000313" key="9">
    <source>
        <dbReference type="Proteomes" id="UP001501920"/>
    </source>
</evidence>
<evidence type="ECO:0000256" key="2">
    <source>
        <dbReference type="ARBA" id="ARBA00022692"/>
    </source>
</evidence>
<dbReference type="Pfam" id="PF00520">
    <property type="entry name" value="Ion_trans"/>
    <property type="match status" value="1"/>
</dbReference>
<dbReference type="GO" id="GO:0030317">
    <property type="term" value="P:flagellated sperm motility"/>
    <property type="evidence" value="ECO:0007669"/>
    <property type="project" value="TreeGrafter"/>
</dbReference>
<accession>A0A3B4C2J3</accession>
<feature type="transmembrane region" description="Helical" evidence="6">
    <location>
        <begin position="20"/>
        <end position="44"/>
    </location>
</feature>
<dbReference type="Gene3D" id="1.20.120.350">
    <property type="entry name" value="Voltage-gated potassium channels. Chain C"/>
    <property type="match status" value="1"/>
</dbReference>
<proteinExistence type="predicted"/>
<name>A0A3B4C2J3_PYGNA</name>